<evidence type="ECO:0000313" key="1">
    <source>
        <dbReference type="EMBL" id="MBA1140680.1"/>
    </source>
</evidence>
<evidence type="ECO:0000313" key="2">
    <source>
        <dbReference type="Proteomes" id="UP000558284"/>
    </source>
</evidence>
<dbReference type="Proteomes" id="UP000558284">
    <property type="component" value="Unassembled WGS sequence"/>
</dbReference>
<gene>
    <name evidence="1" type="ORF">H0241_10480</name>
</gene>
<protein>
    <recommendedName>
        <fullName evidence="3">Restriction endonuclease type IV Mrr domain-containing protein</fullName>
    </recommendedName>
</protein>
<evidence type="ECO:0008006" key="3">
    <source>
        <dbReference type="Google" id="ProtNLM"/>
    </source>
</evidence>
<keyword evidence="2" id="KW-1185">Reference proteome</keyword>
<sequence>MRARDPFRNRGEQIDGSFELANEVYLLEAKWLNAPVSVGDLHTFHGKIEQKAAWARGLFISYSGFSEDGLGRGKRIVCMDGFDLGEAFRRQIPVSSVIEQKARRAAETGSCFVSVRNLYPE</sequence>
<accession>A0A838B5G3</accession>
<organism evidence="1 2">
    <name type="scientific">Mesorhizobium neociceri</name>
    <dbReference type="NCBI Taxonomy" id="1307853"/>
    <lineage>
        <taxon>Bacteria</taxon>
        <taxon>Pseudomonadati</taxon>
        <taxon>Pseudomonadota</taxon>
        <taxon>Alphaproteobacteria</taxon>
        <taxon>Hyphomicrobiales</taxon>
        <taxon>Phyllobacteriaceae</taxon>
        <taxon>Mesorhizobium</taxon>
    </lineage>
</organism>
<reference evidence="1 2" key="1">
    <citation type="submission" date="2020-07" db="EMBL/GenBank/DDBJ databases">
        <title>Definition of the novel symbiovar canariense within Mesorhizobium novociceri, a new species of genus Mesorhizobium nodulating Cicer canariense in the Caldera de Taburiente National Park (La Palma, Canary Islands).</title>
        <authorList>
            <person name="Leon-Barrios M."/>
            <person name="Perez-Yepez J."/>
            <person name="Flores-Felix J.D."/>
            <person name="Ramirez-Baena M.H."/>
            <person name="Pulido-Suarez L."/>
            <person name="Igual J.M."/>
            <person name="Velazquez E."/>
            <person name="Peix A."/>
        </authorList>
    </citation>
    <scope>NUCLEOTIDE SEQUENCE [LARGE SCALE GENOMIC DNA]</scope>
    <source>
        <strain evidence="1 2">CCANP35</strain>
    </source>
</reference>
<comment type="caution">
    <text evidence="1">The sequence shown here is derived from an EMBL/GenBank/DDBJ whole genome shotgun (WGS) entry which is preliminary data.</text>
</comment>
<dbReference type="InterPro" id="IPR011335">
    <property type="entry name" value="Restrct_endonuc-II-like"/>
</dbReference>
<proteinExistence type="predicted"/>
<dbReference type="AlphaFoldDB" id="A0A838B5G3"/>
<dbReference type="EMBL" id="JACDTY010000004">
    <property type="protein sequence ID" value="MBA1140680.1"/>
    <property type="molecule type" value="Genomic_DNA"/>
</dbReference>
<name>A0A838B5G3_9HYPH</name>
<dbReference type="SUPFAM" id="SSF52980">
    <property type="entry name" value="Restriction endonuclease-like"/>
    <property type="match status" value="1"/>
</dbReference>